<dbReference type="RefSeq" id="WP_220110791.1">
    <property type="nucleotide sequence ID" value="NZ_JAHZST010000013.1"/>
</dbReference>
<dbReference type="SUPFAM" id="SSF53067">
    <property type="entry name" value="Actin-like ATPase domain"/>
    <property type="match status" value="1"/>
</dbReference>
<dbReference type="InterPro" id="IPR043129">
    <property type="entry name" value="ATPase_NBD"/>
</dbReference>
<evidence type="ECO:0000313" key="1">
    <source>
        <dbReference type="EMBL" id="MBW8185360.1"/>
    </source>
</evidence>
<dbReference type="Pfam" id="PF00480">
    <property type="entry name" value="ROK"/>
    <property type="match status" value="1"/>
</dbReference>
<comment type="caution">
    <text evidence="1">The sequence shown here is derived from an EMBL/GenBank/DDBJ whole genome shotgun (WGS) entry which is preliminary data.</text>
</comment>
<evidence type="ECO:0000313" key="2">
    <source>
        <dbReference type="Proteomes" id="UP001195963"/>
    </source>
</evidence>
<dbReference type="Proteomes" id="UP001195963">
    <property type="component" value="Unassembled WGS sequence"/>
</dbReference>
<dbReference type="Gene3D" id="3.30.420.40">
    <property type="match status" value="2"/>
</dbReference>
<name>A0ABS7E6T1_9GAMM</name>
<reference evidence="1 2" key="1">
    <citation type="submission" date="2021-07" db="EMBL/GenBank/DDBJ databases">
        <title>Shewanella sp. nov, isolated from SCS.</title>
        <authorList>
            <person name="Cao W.R."/>
        </authorList>
    </citation>
    <scope>NUCLEOTIDE SEQUENCE [LARGE SCALE GENOMIC DNA]</scope>
    <source>
        <strain evidence="1 2">NR704-98</strain>
    </source>
</reference>
<organism evidence="1 2">
    <name type="scientific">Shewanella nanhaiensis</name>
    <dbReference type="NCBI Taxonomy" id="2864872"/>
    <lineage>
        <taxon>Bacteria</taxon>
        <taxon>Pseudomonadati</taxon>
        <taxon>Pseudomonadota</taxon>
        <taxon>Gammaproteobacteria</taxon>
        <taxon>Alteromonadales</taxon>
        <taxon>Shewanellaceae</taxon>
        <taxon>Shewanella</taxon>
    </lineage>
</organism>
<sequence length="298" mass="31764">MIISIDVGGTKIAAALVEDGVIVERVEIPSVLHQNLKTLPDVLLRLCRDWLGKADSLALACTGQVAEDRVKFLGVGPDAELCLHQQLEASFELPVTIINDAAAAAWSEYIIGEYRETLVYITVSTGVGGGMVQNGRLVTSYDGFCAHLGHVSVPQPDRHQQACVCGRKNCVESITSGRAIARQASEILGCSVSCKQVFEMHLSNPEVNDLIDRGAAALVELIANIKAVTGTEVVVLGGSIGLSHEFSARVRSLLNRLPEIYKVKLLAPLSGANADLVGAALYSQYLTQAGSKGDRVCR</sequence>
<gene>
    <name evidence="1" type="ORF">K0625_17030</name>
</gene>
<proteinExistence type="predicted"/>
<dbReference type="EMBL" id="JAHZST010000013">
    <property type="protein sequence ID" value="MBW8185360.1"/>
    <property type="molecule type" value="Genomic_DNA"/>
</dbReference>
<protein>
    <submittedName>
        <fullName evidence="1">ROK family protein</fullName>
    </submittedName>
</protein>
<dbReference type="PANTHER" id="PTHR18964:SF169">
    <property type="entry name" value="N-ACETYLMANNOSAMINE KINASE"/>
    <property type="match status" value="1"/>
</dbReference>
<keyword evidence="2" id="KW-1185">Reference proteome</keyword>
<dbReference type="InterPro" id="IPR000600">
    <property type="entry name" value="ROK"/>
</dbReference>
<accession>A0ABS7E6T1</accession>
<dbReference type="PANTHER" id="PTHR18964">
    <property type="entry name" value="ROK (REPRESSOR, ORF, KINASE) FAMILY"/>
    <property type="match status" value="1"/>
</dbReference>